<gene>
    <name evidence="1" type="ORF">PAXRUDRAFT_365798</name>
</gene>
<evidence type="ECO:0000313" key="2">
    <source>
        <dbReference type="Proteomes" id="UP000054538"/>
    </source>
</evidence>
<accession>A0A0D0DRK0</accession>
<reference evidence="1 2" key="1">
    <citation type="submission" date="2014-04" db="EMBL/GenBank/DDBJ databases">
        <authorList>
            <consortium name="DOE Joint Genome Institute"/>
            <person name="Kuo A."/>
            <person name="Kohler A."/>
            <person name="Jargeat P."/>
            <person name="Nagy L.G."/>
            <person name="Floudas D."/>
            <person name="Copeland A."/>
            <person name="Barry K.W."/>
            <person name="Cichocki N."/>
            <person name="Veneault-Fourrey C."/>
            <person name="LaButti K."/>
            <person name="Lindquist E.A."/>
            <person name="Lipzen A."/>
            <person name="Lundell T."/>
            <person name="Morin E."/>
            <person name="Murat C."/>
            <person name="Sun H."/>
            <person name="Tunlid A."/>
            <person name="Henrissat B."/>
            <person name="Grigoriev I.V."/>
            <person name="Hibbett D.S."/>
            <person name="Martin F."/>
            <person name="Nordberg H.P."/>
            <person name="Cantor M.N."/>
            <person name="Hua S.X."/>
        </authorList>
    </citation>
    <scope>NUCLEOTIDE SEQUENCE [LARGE SCALE GENOMIC DNA]</scope>
    <source>
        <strain evidence="1 2">Ve08.2h10</strain>
    </source>
</reference>
<dbReference type="InParanoid" id="A0A0D0DRK0"/>
<dbReference type="EMBL" id="KN825026">
    <property type="protein sequence ID" value="KIK95698.1"/>
    <property type="molecule type" value="Genomic_DNA"/>
</dbReference>
<sequence>MDLHLCLSAISVRYTEHTHFIRSVPFKTTKFFTYDSRLVPSAATHYDTRHFGCMEWHWGCLAVPLETDQGHGIAWQSSRCGDISPEHHDIPHHVLFHSPIPDV</sequence>
<keyword evidence="2" id="KW-1185">Reference proteome</keyword>
<dbReference type="AlphaFoldDB" id="A0A0D0DRK0"/>
<organism evidence="1 2">
    <name type="scientific">Paxillus rubicundulus Ve08.2h10</name>
    <dbReference type="NCBI Taxonomy" id="930991"/>
    <lineage>
        <taxon>Eukaryota</taxon>
        <taxon>Fungi</taxon>
        <taxon>Dikarya</taxon>
        <taxon>Basidiomycota</taxon>
        <taxon>Agaricomycotina</taxon>
        <taxon>Agaricomycetes</taxon>
        <taxon>Agaricomycetidae</taxon>
        <taxon>Boletales</taxon>
        <taxon>Paxilineae</taxon>
        <taxon>Paxillaceae</taxon>
        <taxon>Paxillus</taxon>
    </lineage>
</organism>
<protein>
    <submittedName>
        <fullName evidence="1">Uncharacterized protein</fullName>
    </submittedName>
</protein>
<dbReference type="Proteomes" id="UP000054538">
    <property type="component" value="Unassembled WGS sequence"/>
</dbReference>
<dbReference type="HOGENOM" id="CLU_2264574_0_0_1"/>
<evidence type="ECO:0000313" key="1">
    <source>
        <dbReference type="EMBL" id="KIK95698.1"/>
    </source>
</evidence>
<reference evidence="2" key="2">
    <citation type="submission" date="2015-01" db="EMBL/GenBank/DDBJ databases">
        <title>Evolutionary Origins and Diversification of the Mycorrhizal Mutualists.</title>
        <authorList>
            <consortium name="DOE Joint Genome Institute"/>
            <consortium name="Mycorrhizal Genomics Consortium"/>
            <person name="Kohler A."/>
            <person name="Kuo A."/>
            <person name="Nagy L.G."/>
            <person name="Floudas D."/>
            <person name="Copeland A."/>
            <person name="Barry K.W."/>
            <person name="Cichocki N."/>
            <person name="Veneault-Fourrey C."/>
            <person name="LaButti K."/>
            <person name="Lindquist E.A."/>
            <person name="Lipzen A."/>
            <person name="Lundell T."/>
            <person name="Morin E."/>
            <person name="Murat C."/>
            <person name="Riley R."/>
            <person name="Ohm R."/>
            <person name="Sun H."/>
            <person name="Tunlid A."/>
            <person name="Henrissat B."/>
            <person name="Grigoriev I.V."/>
            <person name="Hibbett D.S."/>
            <person name="Martin F."/>
        </authorList>
    </citation>
    <scope>NUCLEOTIDE SEQUENCE [LARGE SCALE GENOMIC DNA]</scope>
    <source>
        <strain evidence="2">Ve08.2h10</strain>
    </source>
</reference>
<name>A0A0D0DRK0_9AGAM</name>
<proteinExistence type="predicted"/>